<feature type="transmembrane region" description="Helical" evidence="2">
    <location>
        <begin position="69"/>
        <end position="88"/>
    </location>
</feature>
<organism evidence="3 4">
    <name type="scientific">Embleya hyalina</name>
    <dbReference type="NCBI Taxonomy" id="516124"/>
    <lineage>
        <taxon>Bacteria</taxon>
        <taxon>Bacillati</taxon>
        <taxon>Actinomycetota</taxon>
        <taxon>Actinomycetes</taxon>
        <taxon>Kitasatosporales</taxon>
        <taxon>Streptomycetaceae</taxon>
        <taxon>Embleya</taxon>
    </lineage>
</organism>
<dbReference type="EMBL" id="BIFH01000013">
    <property type="protein sequence ID" value="GCD93090.1"/>
    <property type="molecule type" value="Genomic_DNA"/>
</dbReference>
<sequence length="223" mass="22309">MLLWRRLGDLHGAHAAAQAGQCVPAAEQVIATPAPAPGGGTTAGVHSTGPGSVAGAGVGAGAGTSGPTVLLAVAAVVGIAAVGGVAYVQHERSSRSEPSSRTGSTSSVTPSPNAETSSGLAGTWRDGRGDIIRVSASGSGSYAFTVQSTCGTELVHVTRSGDSYTGTGPLYDMGGEACRKAVGRVDFTITLAPTGRPPWPWSRCRTPGFRAGRWCVTRAGHTP</sequence>
<accession>A0A401YES8</accession>
<gene>
    <name evidence="3" type="ORF">EHYA_00733</name>
</gene>
<keyword evidence="2" id="KW-0472">Membrane</keyword>
<dbReference type="AlphaFoldDB" id="A0A401YES8"/>
<evidence type="ECO:0000256" key="2">
    <source>
        <dbReference type="SAM" id="Phobius"/>
    </source>
</evidence>
<proteinExistence type="predicted"/>
<feature type="compositionally biased region" description="Low complexity" evidence="1">
    <location>
        <begin position="96"/>
        <end position="112"/>
    </location>
</feature>
<keyword evidence="2" id="KW-1133">Transmembrane helix</keyword>
<evidence type="ECO:0000256" key="1">
    <source>
        <dbReference type="SAM" id="MobiDB-lite"/>
    </source>
</evidence>
<comment type="caution">
    <text evidence="3">The sequence shown here is derived from an EMBL/GenBank/DDBJ whole genome shotgun (WGS) entry which is preliminary data.</text>
</comment>
<reference evidence="3 4" key="1">
    <citation type="submission" date="2018-12" db="EMBL/GenBank/DDBJ databases">
        <title>Draft genome sequence of Embleya hyalina NBRC 13850T.</title>
        <authorList>
            <person name="Komaki H."/>
            <person name="Hosoyama A."/>
            <person name="Kimura A."/>
            <person name="Ichikawa N."/>
            <person name="Tamura T."/>
        </authorList>
    </citation>
    <scope>NUCLEOTIDE SEQUENCE [LARGE SCALE GENOMIC DNA]</scope>
    <source>
        <strain evidence="3 4">NBRC 13850</strain>
    </source>
</reference>
<dbReference type="Proteomes" id="UP000286931">
    <property type="component" value="Unassembled WGS sequence"/>
</dbReference>
<keyword evidence="2" id="KW-0812">Transmembrane</keyword>
<evidence type="ECO:0000313" key="3">
    <source>
        <dbReference type="EMBL" id="GCD93090.1"/>
    </source>
</evidence>
<name>A0A401YES8_9ACTN</name>
<protein>
    <submittedName>
        <fullName evidence="3">Uncharacterized protein</fullName>
    </submittedName>
</protein>
<evidence type="ECO:0000313" key="4">
    <source>
        <dbReference type="Proteomes" id="UP000286931"/>
    </source>
</evidence>
<feature type="region of interest" description="Disordered" evidence="1">
    <location>
        <begin position="90"/>
        <end position="125"/>
    </location>
</feature>
<keyword evidence="4" id="KW-1185">Reference proteome</keyword>